<evidence type="ECO:0000256" key="1">
    <source>
        <dbReference type="SAM" id="MobiDB-lite"/>
    </source>
</evidence>
<feature type="compositionally biased region" description="Basic and acidic residues" evidence="1">
    <location>
        <begin position="35"/>
        <end position="50"/>
    </location>
</feature>
<dbReference type="Proteomes" id="UP000196053">
    <property type="component" value="Chromosome I"/>
</dbReference>
<organism evidence="3 4">
    <name type="scientific">Herbinix luporum</name>
    <dbReference type="NCBI Taxonomy" id="1679721"/>
    <lineage>
        <taxon>Bacteria</taxon>
        <taxon>Bacillati</taxon>
        <taxon>Bacillota</taxon>
        <taxon>Clostridia</taxon>
        <taxon>Lachnospirales</taxon>
        <taxon>Lachnospiraceae</taxon>
        <taxon>Herbinix</taxon>
    </lineage>
</organism>
<dbReference type="RefSeq" id="WP_058257289.1">
    <property type="nucleotide sequence ID" value="NZ_DUPS01000041.1"/>
</dbReference>
<gene>
    <name evidence="3" type="ORF">SD1D_0312</name>
</gene>
<keyword evidence="4" id="KW-1185">Reference proteome</keyword>
<sequence length="442" mass="50650">MLGNKSCKASNYLKLIILISIFVITTVVAVSCDKKGRPTGKEEPDVTKEPESDDLVPSGNLDPSEDAFESLDPNQPIFGSLVLVRDNQLFYKKGSSKNYSIVSKNLTTQEENEIVTVELPYSDVGNFCLKGDYIYYDRDDRLHKVSLDGSNDTKLYKRKADLLGFYGDDVIVFDKSSYSLIRINNDGEYKTLLKKGYFYMEATVMAEGIYYILPSSEKKDEPSVQLYYMDFEGNNKTLLLEDREVFHLKSNNNEAFFIARDSHKFKIYKVKDKKLDIIYNINREDLEALGYRWDFLLPTGVYLLGVTSTHVYYGVEFDADGKEALHVYSVKTDGSGHELFYIPSDMEELNPAAYFSRGSIDNGYLKILFDCDTNPPETLYINLQDKSFMLFDGAYHLAMDVEGDYVYYLKSSEYDSGELTPEIEYKYQESKISDLLNERISK</sequence>
<name>A0A0K8J302_9FIRM</name>
<keyword evidence="2" id="KW-0472">Membrane</keyword>
<protein>
    <submittedName>
        <fullName evidence="3">Putative secreted protein</fullName>
    </submittedName>
</protein>
<evidence type="ECO:0000313" key="4">
    <source>
        <dbReference type="Proteomes" id="UP000196053"/>
    </source>
</evidence>
<dbReference type="EMBL" id="LN879430">
    <property type="protein sequence ID" value="CUH91865.1"/>
    <property type="molecule type" value="Genomic_DNA"/>
</dbReference>
<evidence type="ECO:0000313" key="3">
    <source>
        <dbReference type="EMBL" id="CUH91865.1"/>
    </source>
</evidence>
<keyword evidence="2" id="KW-0812">Transmembrane</keyword>
<keyword evidence="2" id="KW-1133">Transmembrane helix</keyword>
<accession>A0A0K8J302</accession>
<dbReference type="PROSITE" id="PS51257">
    <property type="entry name" value="PROKAR_LIPOPROTEIN"/>
    <property type="match status" value="1"/>
</dbReference>
<dbReference type="AlphaFoldDB" id="A0A0K8J302"/>
<dbReference type="SUPFAM" id="SSF82171">
    <property type="entry name" value="DPP6 N-terminal domain-like"/>
    <property type="match status" value="1"/>
</dbReference>
<evidence type="ECO:0000256" key="2">
    <source>
        <dbReference type="SAM" id="Phobius"/>
    </source>
</evidence>
<proteinExistence type="predicted"/>
<feature type="transmembrane region" description="Helical" evidence="2">
    <location>
        <begin position="12"/>
        <end position="31"/>
    </location>
</feature>
<reference evidence="4" key="1">
    <citation type="submission" date="2015-09" db="EMBL/GenBank/DDBJ databases">
        <authorList>
            <person name="Wibberg D."/>
        </authorList>
    </citation>
    <scope>NUCLEOTIDE SEQUENCE [LARGE SCALE GENOMIC DNA]</scope>
    <source>
        <strain evidence="4">SD1D</strain>
    </source>
</reference>
<feature type="region of interest" description="Disordered" evidence="1">
    <location>
        <begin position="35"/>
        <end position="64"/>
    </location>
</feature>
<dbReference type="KEGG" id="hsd:SD1D_0312"/>
<dbReference type="OrthoDB" id="27389at2"/>